<dbReference type="eggNOG" id="COG3127">
    <property type="taxonomic scope" value="Bacteria"/>
</dbReference>
<reference evidence="2 3" key="1">
    <citation type="journal article" date="2012" name="J. Bacteriol.">
        <title>Genome Sequence of the Alkane-Degrading Bacterium Alcanivorax hongdengensis Type Strain A-11-3.</title>
        <authorList>
            <person name="Lai Q."/>
            <person name="Shao Z."/>
        </authorList>
    </citation>
    <scope>NUCLEOTIDE SEQUENCE [LARGE SCALE GENOMIC DNA]</scope>
    <source>
        <strain evidence="2 3">A-11-3</strain>
    </source>
</reference>
<gene>
    <name evidence="2" type="ORF">A11A3_10456</name>
</gene>
<accession>L0WBC7</accession>
<comment type="caution">
    <text evidence="2">The sequence shown here is derived from an EMBL/GenBank/DDBJ whole genome shotgun (WGS) entry which is preliminary data.</text>
</comment>
<keyword evidence="1" id="KW-1133">Transmembrane helix</keyword>
<feature type="transmembrane region" description="Helical" evidence="1">
    <location>
        <begin position="384"/>
        <end position="402"/>
    </location>
</feature>
<feature type="transmembrane region" description="Helical" evidence="1">
    <location>
        <begin position="246"/>
        <end position="269"/>
    </location>
</feature>
<feature type="transmembrane region" description="Helical" evidence="1">
    <location>
        <begin position="778"/>
        <end position="798"/>
    </location>
</feature>
<dbReference type="STRING" id="1177179.A11A3_10456"/>
<dbReference type="RefSeq" id="WP_008929268.1">
    <property type="nucleotide sequence ID" value="NZ_AMRJ01000015.1"/>
</dbReference>
<keyword evidence="3" id="KW-1185">Reference proteome</keyword>
<dbReference type="AlphaFoldDB" id="L0WBC7"/>
<dbReference type="PANTHER" id="PTHR30287:SF1">
    <property type="entry name" value="INNER MEMBRANE PROTEIN"/>
    <property type="match status" value="1"/>
</dbReference>
<dbReference type="EMBL" id="AMRJ01000015">
    <property type="protein sequence ID" value="EKF74073.1"/>
    <property type="molecule type" value="Genomic_DNA"/>
</dbReference>
<feature type="transmembrane region" description="Helical" evidence="1">
    <location>
        <begin position="745"/>
        <end position="772"/>
    </location>
</feature>
<keyword evidence="1" id="KW-0812">Transmembrane</keyword>
<feature type="transmembrane region" description="Helical" evidence="1">
    <location>
        <begin position="693"/>
        <end position="715"/>
    </location>
</feature>
<dbReference type="PANTHER" id="PTHR30287">
    <property type="entry name" value="MEMBRANE COMPONENT OF PREDICTED ABC SUPERFAMILY METABOLITE UPTAKE TRANSPORTER"/>
    <property type="match status" value="1"/>
</dbReference>
<dbReference type="InterPro" id="IPR038766">
    <property type="entry name" value="Membrane_comp_ABC_pdt"/>
</dbReference>
<dbReference type="OrthoDB" id="5292592at2"/>
<dbReference type="Proteomes" id="UP000010164">
    <property type="component" value="Unassembled WGS sequence"/>
</dbReference>
<feature type="transmembrane region" description="Helical" evidence="1">
    <location>
        <begin position="459"/>
        <end position="477"/>
    </location>
</feature>
<evidence type="ECO:0000313" key="3">
    <source>
        <dbReference type="Proteomes" id="UP000010164"/>
    </source>
</evidence>
<name>L0WBC7_9GAMM</name>
<organism evidence="2 3">
    <name type="scientific">Alcanivorax hongdengensis A-11-3</name>
    <dbReference type="NCBI Taxonomy" id="1177179"/>
    <lineage>
        <taxon>Bacteria</taxon>
        <taxon>Pseudomonadati</taxon>
        <taxon>Pseudomonadota</taxon>
        <taxon>Gammaproteobacteria</taxon>
        <taxon>Oceanospirillales</taxon>
        <taxon>Alcanivoracaceae</taxon>
        <taxon>Alcanivorax</taxon>
    </lineage>
</organism>
<feature type="transmembrane region" description="Helical" evidence="1">
    <location>
        <begin position="349"/>
        <end position="372"/>
    </location>
</feature>
<protein>
    <submittedName>
        <fullName evidence="2">ABC transporter permease</fullName>
    </submittedName>
</protein>
<evidence type="ECO:0000313" key="2">
    <source>
        <dbReference type="EMBL" id="EKF74073.1"/>
    </source>
</evidence>
<feature type="transmembrane region" description="Helical" evidence="1">
    <location>
        <begin position="408"/>
        <end position="430"/>
    </location>
</feature>
<dbReference type="GO" id="GO:0005886">
    <property type="term" value="C:plasma membrane"/>
    <property type="evidence" value="ECO:0007669"/>
    <property type="project" value="TreeGrafter"/>
</dbReference>
<evidence type="ECO:0000256" key="1">
    <source>
        <dbReference type="SAM" id="Phobius"/>
    </source>
</evidence>
<proteinExistence type="predicted"/>
<dbReference type="PATRIC" id="fig|1177179.3.peg.2081"/>
<keyword evidence="1" id="KW-0472">Membrane</keyword>
<sequence>MLDRHSRRAWRSSAFRIQALAVLLAAFTLTAMLQLHHALDARFSERTATTLGGDLVLEGSQPPTPAQRQVLQGVRHAQTVGFASVLINENHFLLASIEAVSDSYPLYGQVIIANSRFAEGEPVSGGPPAGHLWLAGTALDRLGLAVGEFITLGEKTFLIGGVLVQEPDQQSGFYSMNPRVLMNLKDLPATGVLATGSRYKQRLLIAAPAPRISALAITLSDGLRPDQTLENAADSSLQQRGPVRQLFLWSRLAVMLILLLCAAAIYLTAALRAHQQQRLSAVMKTVGARRGQLIRRIIVGEMLPLLWPALIGTAMALMAMPALLSWLGMPLADGRDQWQMALGGLASPLLLWAGYALPPLWQRIGLPTVALLREQVVINRRQRLLTLLLAIATPLPLAWLLAGSLMALWPLLLVMAAVAVGLPLLLWPLVSLADRASGRLSLAARLALRRFSRRRAMTLPLLAALTVALATMTLSLHTGQQLIQQWRSTLPEQAPNYFVINIFDQDLPELRRWLTAHGSQTQPLYPITRARLTLINQTPVREAVSKENDRGQRALNRDLSLTEADALPQSNTLLSGTLATAAGEVTVESRLAESLDIQIGDQLTFTAPQQTIDARVTGIREVNWESFAPNFYFMFAPGSLGAQNRTWLTSFYLPPGNSAALTQLVQQFPHLSLLDVNALLNTLQSLISQASQAALALALLLLVAALLVLAAALLATGEQRRKDNRLLVLVGARQGLLKRINGWQAWMLGGTAALLANLLHLLALIPLGQLLFDGRLPLSPWLALPWALALVVTAVALIRHRGAAGQ</sequence>
<feature type="transmembrane region" description="Helical" evidence="1">
    <location>
        <begin position="305"/>
        <end position="329"/>
    </location>
</feature>